<reference evidence="4" key="1">
    <citation type="submission" date="2018-12" db="EMBL/GenBank/DDBJ databases">
        <title>Tengunoibacter tsumagoiensis gen. nov., sp. nov., Dictyobacter kobayashii sp. nov., D. alpinus sp. nov., and D. joshuensis sp. nov. and description of Dictyobacteraceae fam. nov. within the order Ktedonobacterales isolated from Tengu-no-mugimeshi.</title>
        <authorList>
            <person name="Wang C.M."/>
            <person name="Zheng Y."/>
            <person name="Sakai Y."/>
            <person name="Toyoda A."/>
            <person name="Minakuchi Y."/>
            <person name="Abe K."/>
            <person name="Yokota A."/>
            <person name="Yabe S."/>
        </authorList>
    </citation>
    <scope>NUCLEOTIDE SEQUENCE [LARGE SCALE GENOMIC DNA]</scope>
    <source>
        <strain evidence="4">Uno11</strain>
    </source>
</reference>
<evidence type="ECO:0000313" key="4">
    <source>
        <dbReference type="Proteomes" id="UP000287188"/>
    </source>
</evidence>
<dbReference type="OrthoDB" id="472975at2"/>
<dbReference type="InterPro" id="IPR018391">
    <property type="entry name" value="PQQ_b-propeller_rpt"/>
</dbReference>
<feature type="domain" description="Pyrrolo-quinoline quinone repeat" evidence="2">
    <location>
        <begin position="164"/>
        <end position="305"/>
    </location>
</feature>
<dbReference type="RefSeq" id="WP_126552368.1">
    <property type="nucleotide sequence ID" value="NZ_BIFS01000001.1"/>
</dbReference>
<proteinExistence type="predicted"/>
<evidence type="ECO:0000256" key="1">
    <source>
        <dbReference type="SAM" id="Phobius"/>
    </source>
</evidence>
<dbReference type="InterPro" id="IPR011047">
    <property type="entry name" value="Quinoprotein_ADH-like_sf"/>
</dbReference>
<organism evidence="3 4">
    <name type="scientific">Dictyobacter kobayashii</name>
    <dbReference type="NCBI Taxonomy" id="2014872"/>
    <lineage>
        <taxon>Bacteria</taxon>
        <taxon>Bacillati</taxon>
        <taxon>Chloroflexota</taxon>
        <taxon>Ktedonobacteria</taxon>
        <taxon>Ktedonobacterales</taxon>
        <taxon>Dictyobacteraceae</taxon>
        <taxon>Dictyobacter</taxon>
    </lineage>
</organism>
<keyword evidence="1" id="KW-1133">Transmembrane helix</keyword>
<dbReference type="PANTHER" id="PTHR34512">
    <property type="entry name" value="CELL SURFACE PROTEIN"/>
    <property type="match status" value="1"/>
</dbReference>
<evidence type="ECO:0000313" key="3">
    <source>
        <dbReference type="EMBL" id="GCE20741.1"/>
    </source>
</evidence>
<keyword evidence="1" id="KW-0812">Transmembrane</keyword>
<name>A0A402ANG9_9CHLR</name>
<dbReference type="AlphaFoldDB" id="A0A402ANG9"/>
<evidence type="ECO:0000259" key="2">
    <source>
        <dbReference type="Pfam" id="PF13360"/>
    </source>
</evidence>
<dbReference type="InterPro" id="IPR002372">
    <property type="entry name" value="PQQ_rpt_dom"/>
</dbReference>
<dbReference type="SMART" id="SM00564">
    <property type="entry name" value="PQQ"/>
    <property type="match status" value="5"/>
</dbReference>
<feature type="transmembrane region" description="Helical" evidence="1">
    <location>
        <begin position="50"/>
        <end position="75"/>
    </location>
</feature>
<dbReference type="PANTHER" id="PTHR34512:SF30">
    <property type="entry name" value="OUTER MEMBRANE PROTEIN ASSEMBLY FACTOR BAMB"/>
    <property type="match status" value="1"/>
</dbReference>
<dbReference type="Gene3D" id="2.40.128.630">
    <property type="match status" value="1"/>
</dbReference>
<gene>
    <name evidence="3" type="ORF">KDK_45410</name>
</gene>
<sequence>MDYRPEQQQRDQSDIEVEITDLDAEEAGNRAAGAARFESILASFVRHARLWSALVILVGCVIIAIQFFPAVASFVKPAAPSSTTIAPGVKPELFSTAAGADNVTFAMGWRAVATTTTAVSVTAYDTQNGALLWHGPQTQSSTTTYGLVGNQDSYASNIYALRSDGLVSLLAPRTGKVIWSYKLPSSNISPHAIEQANVLFFSDSDNSFYAVKDGRLLWHNVRAGTLLTIENGVVYSYNSAQQIYYALKEESGARLWSYAVPHSTPSPSQTVQGPTIVNNILYVQTFDNKLLAIQSQDHVLWSHNFNGPVTLQSDAHHLYVIDQVADTIDVFNPQTGNIERTFPHEAGAINIEDIQNNMLYIQADEGMRAVNAETGKIVWRRAIDVNQPKWISNGVIYMYPLQGKGSIQAINEKDNTVLWSAAIKGQVFLGGDDNVLDLVSTDNSTLSVLRLSDGKILWSKHIS</sequence>
<accession>A0A402ANG9</accession>
<dbReference type="Proteomes" id="UP000287188">
    <property type="component" value="Unassembled WGS sequence"/>
</dbReference>
<dbReference type="InterPro" id="IPR015943">
    <property type="entry name" value="WD40/YVTN_repeat-like_dom_sf"/>
</dbReference>
<dbReference type="Pfam" id="PF13360">
    <property type="entry name" value="PQQ_2"/>
    <property type="match status" value="1"/>
</dbReference>
<dbReference type="SUPFAM" id="SSF50998">
    <property type="entry name" value="Quinoprotein alcohol dehydrogenase-like"/>
    <property type="match status" value="2"/>
</dbReference>
<keyword evidence="1" id="KW-0472">Membrane</keyword>
<keyword evidence="4" id="KW-1185">Reference proteome</keyword>
<dbReference type="Gene3D" id="2.130.10.10">
    <property type="entry name" value="YVTN repeat-like/Quinoprotein amine dehydrogenase"/>
    <property type="match status" value="1"/>
</dbReference>
<protein>
    <recommendedName>
        <fullName evidence="2">Pyrrolo-quinoline quinone repeat domain-containing protein</fullName>
    </recommendedName>
</protein>
<dbReference type="EMBL" id="BIFS01000001">
    <property type="protein sequence ID" value="GCE20741.1"/>
    <property type="molecule type" value="Genomic_DNA"/>
</dbReference>
<comment type="caution">
    <text evidence="3">The sequence shown here is derived from an EMBL/GenBank/DDBJ whole genome shotgun (WGS) entry which is preliminary data.</text>
</comment>